<gene>
    <name evidence="2" type="ORF">NDI38_26605</name>
</gene>
<sequence>MDWVILLKQFEDLLASTPEPPYILLVAGLLITLTCMLPLTMMIRERMKYWSENLSPDTLSSEGRLQLILPFLGTAGGVCLVLIAALEVLGLPVLPALLLSLLSTLLSGYFAWLRLGKMLSRRALRSYMEQFIDFPSVGKERFDRRPVNR</sequence>
<accession>A0ABV0KUP5</accession>
<name>A0ABV0KUP5_9CYAN</name>
<organism evidence="2 3">
    <name type="scientific">Stenomitos frigidus AS-A4</name>
    <dbReference type="NCBI Taxonomy" id="2933935"/>
    <lineage>
        <taxon>Bacteria</taxon>
        <taxon>Bacillati</taxon>
        <taxon>Cyanobacteriota</taxon>
        <taxon>Cyanophyceae</taxon>
        <taxon>Leptolyngbyales</taxon>
        <taxon>Leptolyngbyaceae</taxon>
        <taxon>Stenomitos</taxon>
    </lineage>
</organism>
<feature type="transmembrane region" description="Helical" evidence="1">
    <location>
        <begin position="92"/>
        <end position="112"/>
    </location>
</feature>
<proteinExistence type="predicted"/>
<dbReference type="RefSeq" id="WP_190455532.1">
    <property type="nucleotide sequence ID" value="NZ_JAMPLM010000048.1"/>
</dbReference>
<comment type="caution">
    <text evidence="2">The sequence shown here is derived from an EMBL/GenBank/DDBJ whole genome shotgun (WGS) entry which is preliminary data.</text>
</comment>
<keyword evidence="1" id="KW-1133">Transmembrane helix</keyword>
<dbReference type="Proteomes" id="UP001476950">
    <property type="component" value="Unassembled WGS sequence"/>
</dbReference>
<keyword evidence="1" id="KW-0472">Membrane</keyword>
<feature type="transmembrane region" description="Helical" evidence="1">
    <location>
        <begin position="22"/>
        <end position="44"/>
    </location>
</feature>
<reference evidence="2 3" key="1">
    <citation type="submission" date="2022-04" db="EMBL/GenBank/DDBJ databases">
        <title>Positive selection, recombination, and allopatry shape intraspecific diversity of widespread and dominant cyanobacteria.</title>
        <authorList>
            <person name="Wei J."/>
            <person name="Shu W."/>
            <person name="Hu C."/>
        </authorList>
    </citation>
    <scope>NUCLEOTIDE SEQUENCE [LARGE SCALE GENOMIC DNA]</scope>
    <source>
        <strain evidence="2 3">AS-A4</strain>
    </source>
</reference>
<protein>
    <submittedName>
        <fullName evidence="2">Uncharacterized protein</fullName>
    </submittedName>
</protein>
<evidence type="ECO:0000256" key="1">
    <source>
        <dbReference type="SAM" id="Phobius"/>
    </source>
</evidence>
<keyword evidence="3" id="KW-1185">Reference proteome</keyword>
<evidence type="ECO:0000313" key="2">
    <source>
        <dbReference type="EMBL" id="MEP1061949.1"/>
    </source>
</evidence>
<keyword evidence="1" id="KW-0812">Transmembrane</keyword>
<evidence type="ECO:0000313" key="3">
    <source>
        <dbReference type="Proteomes" id="UP001476950"/>
    </source>
</evidence>
<dbReference type="EMBL" id="JAMPLM010000048">
    <property type="protein sequence ID" value="MEP1061949.1"/>
    <property type="molecule type" value="Genomic_DNA"/>
</dbReference>
<feature type="transmembrane region" description="Helical" evidence="1">
    <location>
        <begin position="65"/>
        <end position="86"/>
    </location>
</feature>